<keyword evidence="4" id="KW-1185">Reference proteome</keyword>
<protein>
    <submittedName>
        <fullName evidence="3">Uncharacterized protein</fullName>
    </submittedName>
</protein>
<evidence type="ECO:0000313" key="3">
    <source>
        <dbReference type="EMBL" id="GAA1728828.1"/>
    </source>
</evidence>
<organism evidence="3 4">
    <name type="scientific">Isoptericola hypogeus</name>
    <dbReference type="NCBI Taxonomy" id="300179"/>
    <lineage>
        <taxon>Bacteria</taxon>
        <taxon>Bacillati</taxon>
        <taxon>Actinomycetota</taxon>
        <taxon>Actinomycetes</taxon>
        <taxon>Micrococcales</taxon>
        <taxon>Promicromonosporaceae</taxon>
        <taxon>Isoptericola</taxon>
    </lineage>
</organism>
<name>A0ABN2JJM7_9MICO</name>
<keyword evidence="2" id="KW-0812">Transmembrane</keyword>
<accession>A0ABN2JJM7</accession>
<dbReference type="RefSeq" id="WP_344248837.1">
    <property type="nucleotide sequence ID" value="NZ_BAAAPM010000005.1"/>
</dbReference>
<evidence type="ECO:0000256" key="2">
    <source>
        <dbReference type="SAM" id="Phobius"/>
    </source>
</evidence>
<comment type="caution">
    <text evidence="3">The sequence shown here is derived from an EMBL/GenBank/DDBJ whole genome shotgun (WGS) entry which is preliminary data.</text>
</comment>
<feature type="region of interest" description="Disordered" evidence="1">
    <location>
        <begin position="1"/>
        <end position="100"/>
    </location>
</feature>
<evidence type="ECO:0000313" key="4">
    <source>
        <dbReference type="Proteomes" id="UP001501138"/>
    </source>
</evidence>
<keyword evidence="2" id="KW-0472">Membrane</keyword>
<dbReference type="Proteomes" id="UP001501138">
    <property type="component" value="Unassembled WGS sequence"/>
</dbReference>
<reference evidence="3 4" key="1">
    <citation type="journal article" date="2019" name="Int. J. Syst. Evol. Microbiol.">
        <title>The Global Catalogue of Microorganisms (GCM) 10K type strain sequencing project: providing services to taxonomists for standard genome sequencing and annotation.</title>
        <authorList>
            <consortium name="The Broad Institute Genomics Platform"/>
            <consortium name="The Broad Institute Genome Sequencing Center for Infectious Disease"/>
            <person name="Wu L."/>
            <person name="Ma J."/>
        </authorList>
    </citation>
    <scope>NUCLEOTIDE SEQUENCE [LARGE SCALE GENOMIC DNA]</scope>
    <source>
        <strain evidence="3 4">JCM 15589</strain>
    </source>
</reference>
<proteinExistence type="predicted"/>
<feature type="transmembrane region" description="Helical" evidence="2">
    <location>
        <begin position="108"/>
        <end position="128"/>
    </location>
</feature>
<feature type="compositionally biased region" description="Basic and acidic residues" evidence="1">
    <location>
        <begin position="13"/>
        <end position="22"/>
    </location>
</feature>
<sequence length="472" mass="48914">MSTDGTIGTGAERTFDPIDRRLARLAPTTSPDPDRLAAARAALEASVDDGGAAGTGRSSVRGGAHVIELTPHGAGDRVPPGAGDIGSAGRDVLRARPAQRPRLRDRRAALVAAAAGGIVVVAAAALLVSPAGLDLVPSSSPVESCQDRLAASAVPKELADDVTWRTLARQSSDRADLTLLTTEQGELSGFCADAHPAGGEATSTTVVWPWGPDDAPARDEILPRGTVLDGWSVLWGVAGEDVVRVDVSAWWTDEGGPGPSTSESGLEGEARMTDGYWSAFFAPGEIPDGAEVTLTWHLADGTTRSAPLDSAWEDGGEFAGARRTGCDPDWREAGTRPVVEVRREDHGVTMFVKPSKRWFRICVQDAEAPYEPLVDMGGDLPTDDPPADGVAVSSAGGSSDRAGALVGLSGEDVARVVVTTADGTTLDADLADGYWVAWATDSGRGDEGTWTGATLTWYDADGTRLGTGPALT</sequence>
<keyword evidence="2" id="KW-1133">Transmembrane helix</keyword>
<evidence type="ECO:0000256" key="1">
    <source>
        <dbReference type="SAM" id="MobiDB-lite"/>
    </source>
</evidence>
<gene>
    <name evidence="3" type="ORF">GCM10009809_25520</name>
</gene>
<dbReference type="EMBL" id="BAAAPM010000005">
    <property type="protein sequence ID" value="GAA1728828.1"/>
    <property type="molecule type" value="Genomic_DNA"/>
</dbReference>